<dbReference type="Pfam" id="PF00335">
    <property type="entry name" value="Tetraspanin"/>
    <property type="match status" value="1"/>
</dbReference>
<gene>
    <name evidence="7" type="ORF">M6B38_181365</name>
</gene>
<dbReference type="AlphaFoldDB" id="A0AAX6EM40"/>
<dbReference type="InterPro" id="IPR018499">
    <property type="entry name" value="Tetraspanin/Peripherin"/>
</dbReference>
<dbReference type="PRINTS" id="PR00259">
    <property type="entry name" value="TMFOUR"/>
</dbReference>
<feature type="transmembrane region" description="Helical" evidence="6">
    <location>
        <begin position="71"/>
        <end position="95"/>
    </location>
</feature>
<name>A0AAX6EM40_IRIPA</name>
<keyword evidence="3 6" id="KW-0812">Transmembrane</keyword>
<comment type="caution">
    <text evidence="7">The sequence shown here is derived from an EMBL/GenBank/DDBJ whole genome shotgun (WGS) entry which is preliminary data.</text>
</comment>
<dbReference type="InterPro" id="IPR044991">
    <property type="entry name" value="TET_plant"/>
</dbReference>
<dbReference type="GO" id="GO:0009734">
    <property type="term" value="P:auxin-activated signaling pathway"/>
    <property type="evidence" value="ECO:0007669"/>
    <property type="project" value="InterPro"/>
</dbReference>
<keyword evidence="5 6" id="KW-0472">Membrane</keyword>
<comment type="subcellular location">
    <subcellularLocation>
        <location evidence="1">Membrane</location>
        <topology evidence="1">Multi-pass membrane protein</topology>
    </subcellularLocation>
</comment>
<evidence type="ECO:0000256" key="6">
    <source>
        <dbReference type="SAM" id="Phobius"/>
    </source>
</evidence>
<dbReference type="Proteomes" id="UP001140949">
    <property type="component" value="Unassembled WGS sequence"/>
</dbReference>
<protein>
    <submittedName>
        <fullName evidence="7">Tetraspanin-2</fullName>
    </submittedName>
</protein>
<reference evidence="7" key="2">
    <citation type="submission" date="2023-04" db="EMBL/GenBank/DDBJ databases">
        <authorList>
            <person name="Bruccoleri R.E."/>
            <person name="Oakeley E.J."/>
            <person name="Faust A.-M."/>
            <person name="Dessus-Babus S."/>
            <person name="Altorfer M."/>
            <person name="Burckhardt D."/>
            <person name="Oertli M."/>
            <person name="Naumann U."/>
            <person name="Petersen F."/>
            <person name="Wong J."/>
        </authorList>
    </citation>
    <scope>NUCLEOTIDE SEQUENCE</scope>
    <source>
        <strain evidence="7">GSM-AAB239-AS_SAM_17_03QT</strain>
        <tissue evidence="7">Leaf</tissue>
    </source>
</reference>
<evidence type="ECO:0000313" key="7">
    <source>
        <dbReference type="EMBL" id="KAJ6804988.1"/>
    </source>
</evidence>
<feature type="transmembrane region" description="Helical" evidence="6">
    <location>
        <begin position="43"/>
        <end position="65"/>
    </location>
</feature>
<dbReference type="GO" id="GO:0016020">
    <property type="term" value="C:membrane"/>
    <property type="evidence" value="ECO:0007669"/>
    <property type="project" value="UniProtKB-SubCell"/>
</dbReference>
<evidence type="ECO:0000256" key="3">
    <source>
        <dbReference type="ARBA" id="ARBA00022692"/>
    </source>
</evidence>
<evidence type="ECO:0000313" key="8">
    <source>
        <dbReference type="Proteomes" id="UP001140949"/>
    </source>
</evidence>
<dbReference type="PANTHER" id="PTHR32191">
    <property type="entry name" value="TETRASPANIN-8-RELATED"/>
    <property type="match status" value="1"/>
</dbReference>
<reference evidence="7" key="1">
    <citation type="journal article" date="2023" name="GigaByte">
        <title>Genome assembly of the bearded iris, Iris pallida Lam.</title>
        <authorList>
            <person name="Bruccoleri R.E."/>
            <person name="Oakeley E.J."/>
            <person name="Faust A.M.E."/>
            <person name="Altorfer M."/>
            <person name="Dessus-Babus S."/>
            <person name="Burckhardt D."/>
            <person name="Oertli M."/>
            <person name="Naumann U."/>
            <person name="Petersen F."/>
            <person name="Wong J."/>
        </authorList>
    </citation>
    <scope>NUCLEOTIDE SEQUENCE</scope>
    <source>
        <strain evidence="7">GSM-AAB239-AS_SAM_17_03QT</strain>
    </source>
</reference>
<proteinExistence type="inferred from homology"/>
<evidence type="ECO:0000256" key="2">
    <source>
        <dbReference type="ARBA" id="ARBA00006840"/>
    </source>
</evidence>
<evidence type="ECO:0000256" key="4">
    <source>
        <dbReference type="ARBA" id="ARBA00022989"/>
    </source>
</evidence>
<organism evidence="7 8">
    <name type="scientific">Iris pallida</name>
    <name type="common">Sweet iris</name>
    <dbReference type="NCBI Taxonomy" id="29817"/>
    <lineage>
        <taxon>Eukaryota</taxon>
        <taxon>Viridiplantae</taxon>
        <taxon>Streptophyta</taxon>
        <taxon>Embryophyta</taxon>
        <taxon>Tracheophyta</taxon>
        <taxon>Spermatophyta</taxon>
        <taxon>Magnoliopsida</taxon>
        <taxon>Liliopsida</taxon>
        <taxon>Asparagales</taxon>
        <taxon>Iridaceae</taxon>
        <taxon>Iridoideae</taxon>
        <taxon>Irideae</taxon>
        <taxon>Iris</taxon>
    </lineage>
</organism>
<keyword evidence="8" id="KW-1185">Reference proteome</keyword>
<evidence type="ECO:0000256" key="5">
    <source>
        <dbReference type="ARBA" id="ARBA00023136"/>
    </source>
</evidence>
<comment type="similarity">
    <text evidence="2">Belongs to the tetraspanin (TM4SF) family.</text>
</comment>
<feature type="transmembrane region" description="Helical" evidence="6">
    <location>
        <begin position="6"/>
        <end position="31"/>
    </location>
</feature>
<evidence type="ECO:0000256" key="1">
    <source>
        <dbReference type="ARBA" id="ARBA00004141"/>
    </source>
</evidence>
<keyword evidence="4 6" id="KW-1133">Transmembrane helix</keyword>
<accession>A0AAX6EM40</accession>
<dbReference type="EMBL" id="JANAVB010035620">
    <property type="protein sequence ID" value="KAJ6804988.1"/>
    <property type="molecule type" value="Genomic_DNA"/>
</dbReference>
<sequence length="194" mass="21535">MGVSNNIIAFLNFCSLVCSVPIIASGVWLANRADYECVGLARWPVILLGVLVLLVSLAGFVGAYWNRQGLLAAYLFLMAALIVLFLIFLVFAFVVTRTDGSYAVPGRASREYRVDGFSMWLRHYATDPENWGRIRRCLVDSDVCGKLARNDAYYTADQFFQLDLSPLQASSSLTRTYTTTRDAVNLQQHAATAT</sequence>